<keyword evidence="9" id="KW-0677">Repeat</keyword>
<dbReference type="InParanoid" id="A2D7Q9"/>
<evidence type="ECO:0000256" key="3">
    <source>
        <dbReference type="ARBA" id="ARBA00005043"/>
    </source>
</evidence>
<dbReference type="VEuPathDB" id="TrichDB:TVAGG3_0994560"/>
<organism evidence="12 13">
    <name type="scientific">Trichomonas vaginalis (strain ATCC PRA-98 / G3)</name>
    <dbReference type="NCBI Taxonomy" id="412133"/>
    <lineage>
        <taxon>Eukaryota</taxon>
        <taxon>Metamonada</taxon>
        <taxon>Parabasalia</taxon>
        <taxon>Trichomonadida</taxon>
        <taxon>Trichomonadidae</taxon>
        <taxon>Trichomonas</taxon>
    </lineage>
</organism>
<name>A2D7Q9_TRIV3</name>
<evidence type="ECO:0000256" key="2">
    <source>
        <dbReference type="ARBA" id="ARBA00004496"/>
    </source>
</evidence>
<dbReference type="Pfam" id="PF00400">
    <property type="entry name" value="WD40"/>
    <property type="match status" value="4"/>
</dbReference>
<evidence type="ECO:0000256" key="7">
    <source>
        <dbReference type="ARBA" id="ARBA00022574"/>
    </source>
</evidence>
<keyword evidence="7 11" id="KW-0853">WD repeat</keyword>
<keyword evidence="6" id="KW-0963">Cytoplasm</keyword>
<dbReference type="SUPFAM" id="SSF50978">
    <property type="entry name" value="WD40 repeat-like"/>
    <property type="match status" value="2"/>
</dbReference>
<evidence type="ECO:0000313" key="12">
    <source>
        <dbReference type="EMBL" id="EAY23776.1"/>
    </source>
</evidence>
<protein>
    <recommendedName>
        <fullName evidence="5">Elongator complex protein 2</fullName>
    </recommendedName>
</protein>
<dbReference type="GO" id="GO:0002098">
    <property type="term" value="P:tRNA wobble uridine modification"/>
    <property type="evidence" value="ECO:0007669"/>
    <property type="project" value="InterPro"/>
</dbReference>
<comment type="subcellular location">
    <subcellularLocation>
        <location evidence="2">Cytoplasm</location>
    </subcellularLocation>
    <subcellularLocation>
        <location evidence="1">Nucleus</location>
    </subcellularLocation>
</comment>
<dbReference type="InterPro" id="IPR037289">
    <property type="entry name" value="Elp2"/>
</dbReference>
<dbReference type="eggNOG" id="KOG1063">
    <property type="taxonomic scope" value="Eukaryota"/>
</dbReference>
<evidence type="ECO:0000256" key="4">
    <source>
        <dbReference type="ARBA" id="ARBA00005881"/>
    </source>
</evidence>
<dbReference type="VEuPathDB" id="TrichDB:TVAG_121140"/>
<dbReference type="GO" id="GO:0005634">
    <property type="term" value="C:nucleus"/>
    <property type="evidence" value="ECO:0007669"/>
    <property type="project" value="UniProtKB-SubCell"/>
</dbReference>
<dbReference type="RefSeq" id="XP_001277024.1">
    <property type="nucleotide sequence ID" value="XM_001277023.1"/>
</dbReference>
<dbReference type="InterPro" id="IPR015943">
    <property type="entry name" value="WD40/YVTN_repeat-like_dom_sf"/>
</dbReference>
<dbReference type="KEGG" id="tva:4720886"/>
<sequence>MQAFGGVNSDPDSWDAQSTVLAYGSGSCVLVQSLTNYLTIKYIPLHNGVITCVKFTTDGNIVVGTSDGNIMLFDPTTGEKFDEKKFKSSIHRLAVSQNYVFISTALDGTYLLKLQDNKFVETKYETPNIHSVGIAILEVYDSFILAVAHPDGPIHLLVPDTKSEVILQGNAWCQSLKFAINAQDQILFASGCQDRAIRVWKILPYDASQLTNLGISIDTQSILHFQNQDLNVSLQSVLSGHTDWVNGVDLYKGETLCSVSFDGQVLLWTANSEDYDVSLRLGSTAVTDDQSGMIACRLIGPRDIISNSRNGTFSHWVDGKPVRCFSGHFESVSSVAWSNEGFFLSTGLDKVARVWGEIDGAFVELARPLIHGHTIHDCAQIDVDKFGFCSDEKQIRVLQPTSNFAKLVGEPLSKMELPFASMVQPLNLSNKILQTYQSVAIDFAPLNGADFEFDGIPPGTSMWLTRWPEVQQYWKHFRELTRIAVGKAWIASGDDRGGVVVRTRGDETQRRFNSGTPAGDVTVGKEKITGLAAAPDDTAVVASTINGVIRVFDAESGNVLTRVELGIPAYAVGWDESSGYFIVGHENGISVYERDGKLAATENCGAVTALDVLPGFNFVLGFKDGKIRKSSYNSSTKKIEIGEELQCHSERVNMIRVNKDQTKVISGSEDHTILLQPYSN</sequence>
<reference evidence="12" key="1">
    <citation type="submission" date="2006-10" db="EMBL/GenBank/DDBJ databases">
        <authorList>
            <person name="Amadeo P."/>
            <person name="Zhao Q."/>
            <person name="Wortman J."/>
            <person name="Fraser-Liggett C."/>
            <person name="Carlton J."/>
        </authorList>
    </citation>
    <scope>NUCLEOTIDE SEQUENCE</scope>
    <source>
        <strain evidence="12">G3</strain>
    </source>
</reference>
<evidence type="ECO:0000256" key="11">
    <source>
        <dbReference type="PROSITE-ProRule" id="PRU00221"/>
    </source>
</evidence>
<dbReference type="Gene3D" id="2.130.10.10">
    <property type="entry name" value="YVTN repeat-like/Quinoprotein amine dehydrogenase"/>
    <property type="match status" value="4"/>
</dbReference>
<evidence type="ECO:0000313" key="13">
    <source>
        <dbReference type="Proteomes" id="UP000001542"/>
    </source>
</evidence>
<evidence type="ECO:0000256" key="1">
    <source>
        <dbReference type="ARBA" id="ARBA00004123"/>
    </source>
</evidence>
<dbReference type="AlphaFoldDB" id="A2D7Q9"/>
<keyword evidence="8" id="KW-0819">tRNA processing</keyword>
<dbReference type="STRING" id="5722.A2D7Q9"/>
<keyword evidence="13" id="KW-1185">Reference proteome</keyword>
<evidence type="ECO:0000256" key="8">
    <source>
        <dbReference type="ARBA" id="ARBA00022694"/>
    </source>
</evidence>
<dbReference type="PANTHER" id="PTHR44111:SF1">
    <property type="entry name" value="ELONGATOR COMPLEX PROTEIN 2"/>
    <property type="match status" value="1"/>
</dbReference>
<dbReference type="SMART" id="SM00320">
    <property type="entry name" value="WD40"/>
    <property type="match status" value="6"/>
</dbReference>
<evidence type="ECO:0000256" key="6">
    <source>
        <dbReference type="ARBA" id="ARBA00022490"/>
    </source>
</evidence>
<dbReference type="PROSITE" id="PS50082">
    <property type="entry name" value="WD_REPEATS_2"/>
    <property type="match status" value="1"/>
</dbReference>
<dbReference type="InterPro" id="IPR001680">
    <property type="entry name" value="WD40_rpt"/>
</dbReference>
<dbReference type="Proteomes" id="UP000001542">
    <property type="component" value="Unassembled WGS sequence"/>
</dbReference>
<feature type="repeat" description="WD" evidence="11">
    <location>
        <begin position="325"/>
        <end position="355"/>
    </location>
</feature>
<accession>A2D7Q9</accession>
<dbReference type="PANTHER" id="PTHR44111">
    <property type="entry name" value="ELONGATOR COMPLEX PROTEIN 2"/>
    <property type="match status" value="1"/>
</dbReference>
<dbReference type="FunCoup" id="A2D7Q9">
    <property type="interactions" value="495"/>
</dbReference>
<dbReference type="OrthoDB" id="27911at2759"/>
<comment type="pathway">
    <text evidence="3">tRNA modification; 5-methoxycarbonylmethyl-2-thiouridine-tRNA biosynthesis.</text>
</comment>
<dbReference type="GO" id="GO:0005737">
    <property type="term" value="C:cytoplasm"/>
    <property type="evidence" value="ECO:0007669"/>
    <property type="project" value="UniProtKB-SubCell"/>
</dbReference>
<dbReference type="GO" id="GO:0033588">
    <property type="term" value="C:elongator holoenzyme complex"/>
    <property type="evidence" value="ECO:0007669"/>
    <property type="project" value="InterPro"/>
</dbReference>
<dbReference type="UniPathway" id="UPA00988"/>
<evidence type="ECO:0000256" key="9">
    <source>
        <dbReference type="ARBA" id="ARBA00022737"/>
    </source>
</evidence>
<comment type="similarity">
    <text evidence="4">Belongs to the WD repeat ELP2 family.</text>
</comment>
<evidence type="ECO:0000256" key="10">
    <source>
        <dbReference type="ARBA" id="ARBA00023242"/>
    </source>
</evidence>
<reference evidence="12" key="2">
    <citation type="journal article" date="2007" name="Science">
        <title>Draft genome sequence of the sexually transmitted pathogen Trichomonas vaginalis.</title>
        <authorList>
            <person name="Carlton J.M."/>
            <person name="Hirt R.P."/>
            <person name="Silva J.C."/>
            <person name="Delcher A.L."/>
            <person name="Schatz M."/>
            <person name="Zhao Q."/>
            <person name="Wortman J.R."/>
            <person name="Bidwell S.L."/>
            <person name="Alsmark U.C.M."/>
            <person name="Besteiro S."/>
            <person name="Sicheritz-Ponten T."/>
            <person name="Noel C.J."/>
            <person name="Dacks J.B."/>
            <person name="Foster P.G."/>
            <person name="Simillion C."/>
            <person name="Van de Peer Y."/>
            <person name="Miranda-Saavedra D."/>
            <person name="Barton G.J."/>
            <person name="Westrop G.D."/>
            <person name="Mueller S."/>
            <person name="Dessi D."/>
            <person name="Fiori P.L."/>
            <person name="Ren Q."/>
            <person name="Paulsen I."/>
            <person name="Zhang H."/>
            <person name="Bastida-Corcuera F.D."/>
            <person name="Simoes-Barbosa A."/>
            <person name="Brown M.T."/>
            <person name="Hayes R.D."/>
            <person name="Mukherjee M."/>
            <person name="Okumura C.Y."/>
            <person name="Schneider R."/>
            <person name="Smith A.J."/>
            <person name="Vanacova S."/>
            <person name="Villalvazo M."/>
            <person name="Haas B.J."/>
            <person name="Pertea M."/>
            <person name="Feldblyum T.V."/>
            <person name="Utterback T.R."/>
            <person name="Shu C.L."/>
            <person name="Osoegawa K."/>
            <person name="de Jong P.J."/>
            <person name="Hrdy I."/>
            <person name="Horvathova L."/>
            <person name="Zubacova Z."/>
            <person name="Dolezal P."/>
            <person name="Malik S.B."/>
            <person name="Logsdon J.M. Jr."/>
            <person name="Henze K."/>
            <person name="Gupta A."/>
            <person name="Wang C.C."/>
            <person name="Dunne R.L."/>
            <person name="Upcroft J.A."/>
            <person name="Upcroft P."/>
            <person name="White O."/>
            <person name="Salzberg S.L."/>
            <person name="Tang P."/>
            <person name="Chiu C.-H."/>
            <person name="Lee Y.-S."/>
            <person name="Embley T.M."/>
            <person name="Coombs G.H."/>
            <person name="Mottram J.C."/>
            <person name="Tachezy J."/>
            <person name="Fraser-Liggett C.M."/>
            <person name="Johnson P.J."/>
        </authorList>
    </citation>
    <scope>NUCLEOTIDE SEQUENCE [LARGE SCALE GENOMIC DNA]</scope>
    <source>
        <strain evidence="12">G3</strain>
    </source>
</reference>
<dbReference type="EMBL" id="DS113177">
    <property type="protein sequence ID" value="EAY23776.1"/>
    <property type="molecule type" value="Genomic_DNA"/>
</dbReference>
<proteinExistence type="inferred from homology"/>
<evidence type="ECO:0000256" key="5">
    <source>
        <dbReference type="ARBA" id="ARBA00020267"/>
    </source>
</evidence>
<gene>
    <name evidence="12" type="ORF">TVAG_121140</name>
</gene>
<dbReference type="InterPro" id="IPR036322">
    <property type="entry name" value="WD40_repeat_dom_sf"/>
</dbReference>
<keyword evidence="10" id="KW-0539">Nucleus</keyword>